<gene>
    <name evidence="2" type="ORF">UFOPK4043_01301</name>
</gene>
<proteinExistence type="predicted"/>
<name>A0A6J7QF26_9ZZZZ</name>
<feature type="region of interest" description="Disordered" evidence="1">
    <location>
        <begin position="135"/>
        <end position="160"/>
    </location>
</feature>
<evidence type="ECO:0000256" key="1">
    <source>
        <dbReference type="SAM" id="MobiDB-lite"/>
    </source>
</evidence>
<evidence type="ECO:0000313" key="2">
    <source>
        <dbReference type="EMBL" id="CAB5015706.1"/>
    </source>
</evidence>
<accession>A0A6J7QF26</accession>
<dbReference type="AlphaFoldDB" id="A0A6J7QF26"/>
<sequence length="160" mass="17164">MSVTATSISAIPVKPVSTTNSARYSSAIRPTAEAFTRIGRSLLTRTTSLPSLDKLRATAKMRVSLSPSWKPVGNTEVSMWLSSTRKVPPNSPTGIVASSRPCEIRRSSSSRSALRAKYPSSGWLRFASSSMITTTGMTTSCSSKRSIARGSDNKTEVSRT</sequence>
<protein>
    <submittedName>
        <fullName evidence="2">Unannotated protein</fullName>
    </submittedName>
</protein>
<feature type="compositionally biased region" description="Basic and acidic residues" evidence="1">
    <location>
        <begin position="151"/>
        <end position="160"/>
    </location>
</feature>
<dbReference type="EMBL" id="CAFBPA010000226">
    <property type="protein sequence ID" value="CAB5015706.1"/>
    <property type="molecule type" value="Genomic_DNA"/>
</dbReference>
<reference evidence="2" key="1">
    <citation type="submission" date="2020-05" db="EMBL/GenBank/DDBJ databases">
        <authorList>
            <person name="Chiriac C."/>
            <person name="Salcher M."/>
            <person name="Ghai R."/>
            <person name="Kavagutti S V."/>
        </authorList>
    </citation>
    <scope>NUCLEOTIDE SEQUENCE</scope>
</reference>
<organism evidence="2">
    <name type="scientific">freshwater metagenome</name>
    <dbReference type="NCBI Taxonomy" id="449393"/>
    <lineage>
        <taxon>unclassified sequences</taxon>
        <taxon>metagenomes</taxon>
        <taxon>ecological metagenomes</taxon>
    </lineage>
</organism>